<dbReference type="GO" id="GO:0008834">
    <property type="term" value="F:ditrans,polycis-undecaprenyl-diphosphate synthase [(2E,6E)-farnesyl-diphosphate specific] activity"/>
    <property type="evidence" value="ECO:0007669"/>
    <property type="project" value="TreeGrafter"/>
</dbReference>
<dbReference type="PROSITE" id="PS01066">
    <property type="entry name" value="UPP_SYNTHASE"/>
    <property type="match status" value="1"/>
</dbReference>
<sequence length="539" mass="60612">MDLERAPRALLQSFEACKRVHARAHRPSYLAIELLTAQKRPYLHALFAFTAWSDRLADEGEAAQRPQAIARWRAETMAELRDKRSGHSLRRAFVHTVSTWDLDVRLIDEFLAACEKDSSQPTRFATFAELRGFLRGVSGTVAELTTPLLEPLDAGAAESMSVLGEAFQMADNLSDLAADLPRGRCYLPRCDLDRFGLTVDDLVGGRSRAHDALIGFEVRRARGLLAEGEDIVAMLHPSSQPFISAMVRGLGLWFDEIARRKSQLFVEQLQVPLPDSLLDVEIPQPRRRRRSGLVDRFRRIPKTAVPRHVAVIMDGNRRWAAARGKSAVDGHAAGEAALDQLLKNAMRYGIQYLTVYAFSTENWSRPRDEVASLFDLLADAVSRLTQRVHKDGVRIRWCGRRDRIPVLLREKIEHAEQLTTANTRLTLTVCLDYGGRDEIVKAAATLAADAVAGRIDPAAVDESGFARYLHAPDLPDVDLLIRTSGEQRTSNFLPWHVAYAEMVFDDVLWPDFDDSHLRRAISTYASRQRRFGGTRKETR</sequence>
<dbReference type="OrthoDB" id="3423078at2"/>
<reference evidence="3 4" key="1">
    <citation type="submission" date="2017-04" db="EMBL/GenBank/DDBJ databases">
        <authorList>
            <person name="Afonso C.L."/>
            <person name="Miller P.J."/>
            <person name="Scott M.A."/>
            <person name="Spackman E."/>
            <person name="Goraichik I."/>
            <person name="Dimitrov K.M."/>
            <person name="Suarez D.L."/>
            <person name="Swayne D.E."/>
        </authorList>
    </citation>
    <scope>NUCLEOTIDE SEQUENCE [LARGE SCALE GENOMIC DNA]</scope>
    <source>
        <strain evidence="3 4">DSM 43828</strain>
    </source>
</reference>
<dbReference type="EC" id="2.5.1.-" evidence="2"/>
<dbReference type="InterPro" id="IPR018520">
    <property type="entry name" value="UPP_synth-like_CS"/>
</dbReference>
<evidence type="ECO:0000313" key="4">
    <source>
        <dbReference type="Proteomes" id="UP000192674"/>
    </source>
</evidence>
<dbReference type="NCBIfam" id="TIGR00055">
    <property type="entry name" value="uppS"/>
    <property type="match status" value="1"/>
</dbReference>
<dbReference type="GO" id="GO:0030145">
    <property type="term" value="F:manganese ion binding"/>
    <property type="evidence" value="ECO:0007669"/>
    <property type="project" value="TreeGrafter"/>
</dbReference>
<comment type="cofactor">
    <cofactor evidence="2">
        <name>Mg(2+)</name>
        <dbReference type="ChEBI" id="CHEBI:18420"/>
    </cofactor>
    <text evidence="2">Binds 2 magnesium ions per subunit.</text>
</comment>
<evidence type="ECO:0000256" key="2">
    <source>
        <dbReference type="HAMAP-Rule" id="MF_01139"/>
    </source>
</evidence>
<dbReference type="FunFam" id="3.40.1180.10:FF:000001">
    <property type="entry name" value="(2E,6E)-farnesyl-diphosphate-specific ditrans,polycis-undecaprenyl-diphosphate synthase"/>
    <property type="match status" value="1"/>
</dbReference>
<feature type="binding site" evidence="2">
    <location>
        <position position="501"/>
    </location>
    <ligand>
        <name>Mg(2+)</name>
        <dbReference type="ChEBI" id="CHEBI:18420"/>
    </ligand>
</feature>
<dbReference type="EMBL" id="FWXV01000002">
    <property type="protein sequence ID" value="SMC90368.1"/>
    <property type="molecule type" value="Genomic_DNA"/>
</dbReference>
<comment type="caution">
    <text evidence="2">Lacks conserved residue(s) required for the propagation of feature annotation.</text>
</comment>
<feature type="binding site" evidence="2">
    <location>
        <position position="365"/>
    </location>
    <ligand>
        <name>substrate</name>
    </ligand>
</feature>
<dbReference type="GO" id="GO:0000287">
    <property type="term" value="F:magnesium ion binding"/>
    <property type="evidence" value="ECO:0007669"/>
    <property type="project" value="UniProtKB-UniRule"/>
</dbReference>
<protein>
    <recommendedName>
        <fullName evidence="2">Isoprenyl transferase</fullName>
        <ecNumber evidence="2">2.5.1.-</ecNumber>
    </recommendedName>
</protein>
<evidence type="ECO:0000313" key="3">
    <source>
        <dbReference type="EMBL" id="SMC90368.1"/>
    </source>
</evidence>
<dbReference type="InterPro" id="IPR002060">
    <property type="entry name" value="Squ/phyt_synthse"/>
</dbReference>
<name>A0A1W2D051_KIBAR</name>
<dbReference type="Gene3D" id="3.40.1180.10">
    <property type="entry name" value="Decaprenyl diphosphate synthase-like"/>
    <property type="match status" value="1"/>
</dbReference>
<dbReference type="InterPro" id="IPR008949">
    <property type="entry name" value="Isoprenoid_synthase_dom_sf"/>
</dbReference>
<dbReference type="HAMAP" id="MF_01139">
    <property type="entry name" value="ISPT"/>
    <property type="match status" value="1"/>
</dbReference>
<dbReference type="SUPFAM" id="SSF48576">
    <property type="entry name" value="Terpenoid synthases"/>
    <property type="match status" value="1"/>
</dbReference>
<dbReference type="PANTHER" id="PTHR10291:SF0">
    <property type="entry name" value="DEHYDRODOLICHYL DIPHOSPHATE SYNTHASE 2"/>
    <property type="match status" value="1"/>
</dbReference>
<proteinExistence type="inferred from homology"/>
<evidence type="ECO:0000256" key="1">
    <source>
        <dbReference type="ARBA" id="ARBA00022679"/>
    </source>
</evidence>
<feature type="active site" evidence="2">
    <location>
        <position position="314"/>
    </location>
</feature>
<keyword evidence="1 2" id="KW-0808">Transferase</keyword>
<comment type="similarity">
    <text evidence="2">Belongs to the UPP synthase family.</text>
</comment>
<dbReference type="SUPFAM" id="SSF64005">
    <property type="entry name" value="Undecaprenyl diphosphate synthase"/>
    <property type="match status" value="1"/>
</dbReference>
<dbReference type="GO" id="GO:0033850">
    <property type="term" value="F:Z-farnesyl diphosphate synthase activity"/>
    <property type="evidence" value="ECO:0007669"/>
    <property type="project" value="TreeGrafter"/>
</dbReference>
<feature type="binding site" evidence="2">
    <location>
        <begin position="359"/>
        <end position="361"/>
    </location>
    <ligand>
        <name>substrate</name>
    </ligand>
</feature>
<dbReference type="GO" id="GO:0005829">
    <property type="term" value="C:cytosol"/>
    <property type="evidence" value="ECO:0007669"/>
    <property type="project" value="TreeGrafter"/>
</dbReference>
<feature type="binding site" evidence="2">
    <location>
        <position position="363"/>
    </location>
    <ligand>
        <name>substrate</name>
    </ligand>
</feature>
<dbReference type="RefSeq" id="WP_084426402.1">
    <property type="nucleotide sequence ID" value="NZ_FWXV01000002.1"/>
</dbReference>
<dbReference type="Pfam" id="PF00494">
    <property type="entry name" value="SQS_PSY"/>
    <property type="match status" value="1"/>
</dbReference>
<dbReference type="PANTHER" id="PTHR10291">
    <property type="entry name" value="DEHYDRODOLICHYL DIPHOSPHATE SYNTHASE FAMILY MEMBER"/>
    <property type="match status" value="1"/>
</dbReference>
<feature type="binding site" evidence="2">
    <location>
        <position position="314"/>
    </location>
    <ligand>
        <name>Mg(2+)</name>
        <dbReference type="ChEBI" id="CHEBI:18420"/>
    </ligand>
</feature>
<comment type="subunit">
    <text evidence="2">Homodimer.</text>
</comment>
<feature type="binding site" evidence="2">
    <location>
        <position position="331"/>
    </location>
    <ligand>
        <name>substrate</name>
    </ligand>
</feature>
<feature type="binding site" evidence="2">
    <location>
        <position position="319"/>
    </location>
    <ligand>
        <name>substrate</name>
    </ligand>
</feature>
<comment type="function">
    <text evidence="2">Catalyzes the condensation of isopentenyl diphosphate (IPP) with allylic pyrophosphates generating different type of terpenoids.</text>
</comment>
<keyword evidence="4" id="KW-1185">Reference proteome</keyword>
<feature type="binding site" evidence="2">
    <location>
        <begin position="315"/>
        <end position="318"/>
    </location>
    <ligand>
        <name>substrate</name>
    </ligand>
</feature>
<feature type="binding site" evidence="2">
    <location>
        <position position="482"/>
    </location>
    <ligand>
        <name>substrate</name>
    </ligand>
</feature>
<keyword evidence="2" id="KW-0479">Metal-binding</keyword>
<dbReference type="InterPro" id="IPR001441">
    <property type="entry name" value="UPP_synth-like"/>
</dbReference>
<dbReference type="GO" id="GO:0005886">
    <property type="term" value="C:plasma membrane"/>
    <property type="evidence" value="ECO:0007669"/>
    <property type="project" value="TreeGrafter"/>
</dbReference>
<gene>
    <name evidence="3" type="ORF">SAMN05661093_02656</name>
</gene>
<dbReference type="Gene3D" id="1.10.600.10">
    <property type="entry name" value="Farnesyl Diphosphate Synthase"/>
    <property type="match status" value="1"/>
</dbReference>
<feature type="active site" description="Proton acceptor" evidence="2">
    <location>
        <position position="362"/>
    </location>
</feature>
<accession>A0A1W2D051</accession>
<organism evidence="3 4">
    <name type="scientific">Kibdelosporangium aridum</name>
    <dbReference type="NCBI Taxonomy" id="2030"/>
    <lineage>
        <taxon>Bacteria</taxon>
        <taxon>Bacillati</taxon>
        <taxon>Actinomycetota</taxon>
        <taxon>Actinomycetes</taxon>
        <taxon>Pseudonocardiales</taxon>
        <taxon>Pseudonocardiaceae</taxon>
        <taxon>Kibdelosporangium</taxon>
    </lineage>
</organism>
<keyword evidence="2" id="KW-0460">Magnesium</keyword>
<feature type="binding site" evidence="2">
    <location>
        <begin position="488"/>
        <end position="490"/>
    </location>
    <ligand>
        <name>substrate</name>
    </ligand>
</feature>
<dbReference type="Proteomes" id="UP000192674">
    <property type="component" value="Unassembled WGS sequence"/>
</dbReference>
<dbReference type="AlphaFoldDB" id="A0A1W2D051"/>
<dbReference type="InterPro" id="IPR036424">
    <property type="entry name" value="UPP_synth-like_sf"/>
</dbReference>
<dbReference type="CDD" id="cd00475">
    <property type="entry name" value="Cis_IPPS"/>
    <property type="match status" value="1"/>
</dbReference>
<dbReference type="Pfam" id="PF01255">
    <property type="entry name" value="Prenyltransf"/>
    <property type="match status" value="1"/>
</dbReference>
<dbReference type="GO" id="GO:0016094">
    <property type="term" value="P:polyprenol biosynthetic process"/>
    <property type="evidence" value="ECO:0007669"/>
    <property type="project" value="TreeGrafter"/>
</dbReference>